<proteinExistence type="predicted"/>
<dbReference type="AlphaFoldDB" id="A0A1G9NNU6"/>
<dbReference type="EMBL" id="FNGV01000003">
    <property type="protein sequence ID" value="SDL88262.1"/>
    <property type="molecule type" value="Genomic_DNA"/>
</dbReference>
<keyword evidence="1" id="KW-0472">Membrane</keyword>
<protein>
    <submittedName>
        <fullName evidence="2">Uncharacterized protein</fullName>
    </submittedName>
</protein>
<dbReference type="OrthoDB" id="981524at2"/>
<evidence type="ECO:0000313" key="2">
    <source>
        <dbReference type="EMBL" id="SDL88262.1"/>
    </source>
</evidence>
<keyword evidence="1" id="KW-1133">Transmembrane helix</keyword>
<evidence type="ECO:0000256" key="1">
    <source>
        <dbReference type="SAM" id="Phobius"/>
    </source>
</evidence>
<sequence length="174" mass="19998">MNKDNQNNDFKTPEGYFESFTERLMGRLSDNPSAHNDLIPKKDGFEVPEGYFEGVNQKILEKLNYSETKVVQLKPFKKYYMAAAAVAAIVTLAFIFNWSASKELSFDNIADSDLENYFENTDLGFSTYELAELIPVDELEYSDMLEGHLDQENVLDYLNDNIDDFEALNLENNE</sequence>
<dbReference type="RefSeq" id="WP_089887762.1">
    <property type="nucleotide sequence ID" value="NZ_FNGV01000003.1"/>
</dbReference>
<name>A0A1G9NNU6_9FLAO</name>
<accession>A0A1G9NNU6</accession>
<evidence type="ECO:0000313" key="3">
    <source>
        <dbReference type="Proteomes" id="UP000199440"/>
    </source>
</evidence>
<keyword evidence="3" id="KW-1185">Reference proteome</keyword>
<dbReference type="Proteomes" id="UP000199440">
    <property type="component" value="Unassembled WGS sequence"/>
</dbReference>
<reference evidence="2 3" key="1">
    <citation type="submission" date="2016-10" db="EMBL/GenBank/DDBJ databases">
        <authorList>
            <person name="de Groot N.N."/>
        </authorList>
    </citation>
    <scope>NUCLEOTIDE SEQUENCE [LARGE SCALE GENOMIC DNA]</scope>
    <source>
        <strain evidence="2 3">DSM 19886</strain>
    </source>
</reference>
<keyword evidence="1" id="KW-0812">Transmembrane</keyword>
<feature type="transmembrane region" description="Helical" evidence="1">
    <location>
        <begin position="79"/>
        <end position="98"/>
    </location>
</feature>
<dbReference type="STRING" id="192904.SAMN04488514_103265"/>
<gene>
    <name evidence="2" type="ORF">SAMN04488514_103265</name>
</gene>
<organism evidence="2 3">
    <name type="scientific">Kriegella aquimaris</name>
    <dbReference type="NCBI Taxonomy" id="192904"/>
    <lineage>
        <taxon>Bacteria</taxon>
        <taxon>Pseudomonadati</taxon>
        <taxon>Bacteroidota</taxon>
        <taxon>Flavobacteriia</taxon>
        <taxon>Flavobacteriales</taxon>
        <taxon>Flavobacteriaceae</taxon>
        <taxon>Kriegella</taxon>
    </lineage>
</organism>